<dbReference type="AlphaFoldDB" id="A0AAW1NLV4"/>
<evidence type="ECO:0000313" key="1">
    <source>
        <dbReference type="EMBL" id="KAK9786677.1"/>
    </source>
</evidence>
<gene>
    <name evidence="1" type="ORF">WJX73_008487</name>
</gene>
<comment type="caution">
    <text evidence="1">The sequence shown here is derived from an EMBL/GenBank/DDBJ whole genome shotgun (WGS) entry which is preliminary data.</text>
</comment>
<evidence type="ECO:0000313" key="2">
    <source>
        <dbReference type="Proteomes" id="UP001465755"/>
    </source>
</evidence>
<name>A0AAW1NLV4_9CHLO</name>
<reference evidence="1 2" key="1">
    <citation type="journal article" date="2024" name="Nat. Commun.">
        <title>Phylogenomics reveals the evolutionary origins of lichenization in chlorophyte algae.</title>
        <authorList>
            <person name="Puginier C."/>
            <person name="Libourel C."/>
            <person name="Otte J."/>
            <person name="Skaloud P."/>
            <person name="Haon M."/>
            <person name="Grisel S."/>
            <person name="Petersen M."/>
            <person name="Berrin J.G."/>
            <person name="Delaux P.M."/>
            <person name="Dal Grande F."/>
            <person name="Keller J."/>
        </authorList>
    </citation>
    <scope>NUCLEOTIDE SEQUENCE [LARGE SCALE GENOMIC DNA]</scope>
    <source>
        <strain evidence="1 2">SAG 2036</strain>
    </source>
</reference>
<accession>A0AAW1NLV4</accession>
<sequence length="76" mass="8553">MTVRGHCVQISLWDVGARQTSERDWHVTQSYAEWNALCWLNGRVKAGPDAGIPQVFEHGLRHQTRELLLGAGRLAT</sequence>
<protein>
    <submittedName>
        <fullName evidence="1">Uncharacterized protein</fullName>
    </submittedName>
</protein>
<dbReference type="EMBL" id="JALJOQ010000267">
    <property type="protein sequence ID" value="KAK9786677.1"/>
    <property type="molecule type" value="Genomic_DNA"/>
</dbReference>
<dbReference type="Proteomes" id="UP001465755">
    <property type="component" value="Unassembled WGS sequence"/>
</dbReference>
<proteinExistence type="predicted"/>
<keyword evidence="2" id="KW-1185">Reference proteome</keyword>
<organism evidence="1 2">
    <name type="scientific">Symbiochloris irregularis</name>
    <dbReference type="NCBI Taxonomy" id="706552"/>
    <lineage>
        <taxon>Eukaryota</taxon>
        <taxon>Viridiplantae</taxon>
        <taxon>Chlorophyta</taxon>
        <taxon>core chlorophytes</taxon>
        <taxon>Trebouxiophyceae</taxon>
        <taxon>Trebouxiales</taxon>
        <taxon>Trebouxiaceae</taxon>
        <taxon>Symbiochloris</taxon>
    </lineage>
</organism>